<accession>A0AA39I3I9</accession>
<gene>
    <name evidence="2" type="ORF">QR680_012083</name>
</gene>
<organism evidence="2 3">
    <name type="scientific">Steinernema hermaphroditum</name>
    <dbReference type="NCBI Taxonomy" id="289476"/>
    <lineage>
        <taxon>Eukaryota</taxon>
        <taxon>Metazoa</taxon>
        <taxon>Ecdysozoa</taxon>
        <taxon>Nematoda</taxon>
        <taxon>Chromadorea</taxon>
        <taxon>Rhabditida</taxon>
        <taxon>Tylenchina</taxon>
        <taxon>Panagrolaimomorpha</taxon>
        <taxon>Strongyloidoidea</taxon>
        <taxon>Steinernematidae</taxon>
        <taxon>Steinernema</taxon>
    </lineage>
</organism>
<keyword evidence="3" id="KW-1185">Reference proteome</keyword>
<dbReference type="Proteomes" id="UP001175271">
    <property type="component" value="Unassembled WGS sequence"/>
</dbReference>
<evidence type="ECO:0000256" key="1">
    <source>
        <dbReference type="SAM" id="MobiDB-lite"/>
    </source>
</evidence>
<evidence type="ECO:0000313" key="2">
    <source>
        <dbReference type="EMBL" id="KAK0415719.1"/>
    </source>
</evidence>
<feature type="region of interest" description="Disordered" evidence="1">
    <location>
        <begin position="53"/>
        <end position="90"/>
    </location>
</feature>
<sequence length="90" mass="9679">MPAVSRSVMVERQSYQAEFENQNTGPGLPTTLALGPVCLARRSRYQGFLPFRKAINGGDPLPGGPTTEEHAEAANSRDSIDPARLHGSTK</sequence>
<comment type="caution">
    <text evidence="2">The sequence shown here is derived from an EMBL/GenBank/DDBJ whole genome shotgun (WGS) entry which is preliminary data.</text>
</comment>
<dbReference type="EMBL" id="JAUCMV010000002">
    <property type="protein sequence ID" value="KAK0415719.1"/>
    <property type="molecule type" value="Genomic_DNA"/>
</dbReference>
<dbReference type="AlphaFoldDB" id="A0AA39I3I9"/>
<reference evidence="2" key="1">
    <citation type="submission" date="2023-06" db="EMBL/GenBank/DDBJ databases">
        <title>Genomic analysis of the entomopathogenic nematode Steinernema hermaphroditum.</title>
        <authorList>
            <person name="Schwarz E.M."/>
            <person name="Heppert J.K."/>
            <person name="Baniya A."/>
            <person name="Schwartz H.T."/>
            <person name="Tan C.-H."/>
            <person name="Antoshechkin I."/>
            <person name="Sternberg P.W."/>
            <person name="Goodrich-Blair H."/>
            <person name="Dillman A.R."/>
        </authorList>
    </citation>
    <scope>NUCLEOTIDE SEQUENCE</scope>
    <source>
        <strain evidence="2">PS9179</strain>
        <tissue evidence="2">Whole animal</tissue>
    </source>
</reference>
<proteinExistence type="predicted"/>
<evidence type="ECO:0000313" key="3">
    <source>
        <dbReference type="Proteomes" id="UP001175271"/>
    </source>
</evidence>
<protein>
    <submittedName>
        <fullName evidence="2">Uncharacterized protein</fullName>
    </submittedName>
</protein>
<name>A0AA39I3I9_9BILA</name>